<dbReference type="eggNOG" id="ENOG502SI2C">
    <property type="taxonomic scope" value="Eukaryota"/>
</dbReference>
<dbReference type="InterPro" id="IPR017452">
    <property type="entry name" value="GPCR_Rhodpsn_7TM"/>
</dbReference>
<accession>L9KVY9</accession>
<keyword evidence="17" id="KW-1185">Reference proteome</keyword>
<evidence type="ECO:0000256" key="9">
    <source>
        <dbReference type="ARBA" id="ARBA00023136"/>
    </source>
</evidence>
<evidence type="ECO:0000256" key="10">
    <source>
        <dbReference type="ARBA" id="ARBA00023170"/>
    </source>
</evidence>
<dbReference type="SUPFAM" id="SSF81321">
    <property type="entry name" value="Family A G protein-coupled receptor-like"/>
    <property type="match status" value="1"/>
</dbReference>
<dbReference type="PROSITE" id="PS00237">
    <property type="entry name" value="G_PROTEIN_RECEP_F1_1"/>
    <property type="match status" value="1"/>
</dbReference>
<dbReference type="GO" id="GO:0004930">
    <property type="term" value="F:G protein-coupled receptor activity"/>
    <property type="evidence" value="ECO:0007669"/>
    <property type="project" value="UniProtKB-KW"/>
</dbReference>
<keyword evidence="3 13" id="KW-1003">Cell membrane</keyword>
<evidence type="ECO:0000256" key="14">
    <source>
        <dbReference type="SAM" id="MobiDB-lite"/>
    </source>
</evidence>
<reference evidence="17" key="2">
    <citation type="journal article" date="2013" name="Nat. Commun.">
        <title>Genome of the Chinese tree shrew.</title>
        <authorList>
            <person name="Fan Y."/>
            <person name="Huang Z.Y."/>
            <person name="Cao C.C."/>
            <person name="Chen C.S."/>
            <person name="Chen Y.X."/>
            <person name="Fan D.D."/>
            <person name="He J."/>
            <person name="Hou H.L."/>
            <person name="Hu L."/>
            <person name="Hu X.T."/>
            <person name="Jiang X.T."/>
            <person name="Lai R."/>
            <person name="Lang Y.S."/>
            <person name="Liang B."/>
            <person name="Liao S.G."/>
            <person name="Mu D."/>
            <person name="Ma Y.Y."/>
            <person name="Niu Y.Y."/>
            <person name="Sun X.Q."/>
            <person name="Xia J.Q."/>
            <person name="Xiao J."/>
            <person name="Xiong Z.Q."/>
            <person name="Xu L."/>
            <person name="Yang L."/>
            <person name="Zhang Y."/>
            <person name="Zhao W."/>
            <person name="Zhao X.D."/>
            <person name="Zheng Y.T."/>
            <person name="Zhou J.M."/>
            <person name="Zhu Y.B."/>
            <person name="Zhang G.J."/>
            <person name="Wang J."/>
            <person name="Yao Y.G."/>
        </authorList>
    </citation>
    <scope>NUCLEOTIDE SEQUENCE [LARGE SCALE GENOMIC DNA]</scope>
</reference>
<evidence type="ECO:0000256" key="5">
    <source>
        <dbReference type="ARBA" id="ARBA00022692"/>
    </source>
</evidence>
<evidence type="ECO:0000256" key="7">
    <source>
        <dbReference type="ARBA" id="ARBA00022989"/>
    </source>
</evidence>
<evidence type="ECO:0000256" key="6">
    <source>
        <dbReference type="ARBA" id="ARBA00022725"/>
    </source>
</evidence>
<dbReference type="FunFam" id="1.20.1070.10:FF:000005">
    <property type="entry name" value="Olfactory receptor"/>
    <property type="match status" value="1"/>
</dbReference>
<keyword evidence="11 12" id="KW-0807">Transducer</keyword>
<keyword evidence="8 12" id="KW-0297">G-protein coupled receptor</keyword>
<dbReference type="GO" id="GO:0004984">
    <property type="term" value="F:olfactory receptor activity"/>
    <property type="evidence" value="ECO:0007669"/>
    <property type="project" value="InterPro"/>
</dbReference>
<evidence type="ECO:0000256" key="4">
    <source>
        <dbReference type="ARBA" id="ARBA00022606"/>
    </source>
</evidence>
<evidence type="ECO:0000256" key="2">
    <source>
        <dbReference type="ARBA" id="ARBA00010663"/>
    </source>
</evidence>
<feature type="transmembrane region" description="Helical" evidence="13">
    <location>
        <begin position="25"/>
        <end position="48"/>
    </location>
</feature>
<feature type="transmembrane region" description="Helical" evidence="13">
    <location>
        <begin position="236"/>
        <end position="256"/>
    </location>
</feature>
<protein>
    <recommendedName>
        <fullName evidence="13">Olfactory receptor</fullName>
    </recommendedName>
</protein>
<dbReference type="GO" id="GO:0005886">
    <property type="term" value="C:plasma membrane"/>
    <property type="evidence" value="ECO:0007669"/>
    <property type="project" value="UniProtKB-SubCell"/>
</dbReference>
<dbReference type="FunFam" id="1.10.1220.70:FF:000001">
    <property type="entry name" value="Olfactory receptor"/>
    <property type="match status" value="1"/>
</dbReference>
<dbReference type="InterPro" id="IPR000725">
    <property type="entry name" value="Olfact_rcpt"/>
</dbReference>
<dbReference type="STRING" id="246437.L9KVY9"/>
<feature type="transmembrane region" description="Helical" evidence="13">
    <location>
        <begin position="101"/>
        <end position="120"/>
    </location>
</feature>
<keyword evidence="6 13" id="KW-0552">Olfaction</keyword>
<comment type="subcellular location">
    <subcellularLocation>
        <location evidence="1 13">Cell membrane</location>
        <topology evidence="1 13">Multi-pass membrane protein</topology>
    </subcellularLocation>
</comment>
<dbReference type="FunCoup" id="L9KVY9">
    <property type="interactions" value="424"/>
</dbReference>
<feature type="transmembrane region" description="Helical" evidence="13">
    <location>
        <begin position="140"/>
        <end position="158"/>
    </location>
</feature>
<evidence type="ECO:0000259" key="15">
    <source>
        <dbReference type="PROSITE" id="PS50262"/>
    </source>
</evidence>
<dbReference type="PRINTS" id="PR00245">
    <property type="entry name" value="OLFACTORYR"/>
</dbReference>
<sequence length="392" mass="43452">MGGFNTSLGDGFLLVGFSDWPQLELTLFVFILTFYFLTLIGNTTLIALSRLDVQLHTPMYFFLCHLSFLDLTFTTSSVPQLLINLHGLDHTISYGGCVAQLFFWLGLGSTESVLLVVMAFDRYAAVCRPLQYTAIMHPRLCQALALVSWAGGFANSLVQTGLMMAMPLCSHRLNHFFCELPVLLKLSCKDVERTEAKMFISRAIIIVIPPALILGSYVHIARAVLKVRSEAGRRKAFGTCGSHLLVVSLFFGSAMYPHLQPSHGYSESKGKFVALFYTVVTPMLNPLIYTLRNKDSQVTVRRSQHDSGLERPGSNPRRQTSRPKRKNTRGVAECCILYRTFKPVPVSWYRAESPTMKKAVHVHTFTPGNGETAGQPGGVPDKQQGDGPVKAT</sequence>
<dbReference type="PANTHER" id="PTHR26453">
    <property type="entry name" value="OLFACTORY RECEPTOR"/>
    <property type="match status" value="1"/>
</dbReference>
<keyword evidence="7 13" id="KW-1133">Transmembrane helix</keyword>
<dbReference type="Proteomes" id="UP000011518">
    <property type="component" value="Unassembled WGS sequence"/>
</dbReference>
<feature type="region of interest" description="Disordered" evidence="14">
    <location>
        <begin position="364"/>
        <end position="392"/>
    </location>
</feature>
<dbReference type="EMBL" id="KB320636">
    <property type="protein sequence ID" value="ELW66863.1"/>
    <property type="molecule type" value="Genomic_DNA"/>
</dbReference>
<dbReference type="PRINTS" id="PR00237">
    <property type="entry name" value="GPCRRHODOPSN"/>
</dbReference>
<keyword evidence="9 13" id="KW-0472">Membrane</keyword>
<feature type="transmembrane region" description="Helical" evidence="13">
    <location>
        <begin position="272"/>
        <end position="291"/>
    </location>
</feature>
<dbReference type="Gene3D" id="1.20.1070.10">
    <property type="entry name" value="Rhodopsin 7-helix transmembrane proteins"/>
    <property type="match status" value="1"/>
</dbReference>
<evidence type="ECO:0000313" key="16">
    <source>
        <dbReference type="EMBL" id="ELW66863.1"/>
    </source>
</evidence>
<feature type="transmembrane region" description="Helical" evidence="13">
    <location>
        <begin position="199"/>
        <end position="224"/>
    </location>
</feature>
<name>L9KVY9_TUPCH</name>
<comment type="similarity">
    <text evidence="2 12">Belongs to the G-protein coupled receptor 1 family.</text>
</comment>
<proteinExistence type="inferred from homology"/>
<keyword evidence="10 12" id="KW-0675">Receptor</keyword>
<dbReference type="PROSITE" id="PS50262">
    <property type="entry name" value="G_PROTEIN_RECEP_F1_2"/>
    <property type="match status" value="1"/>
</dbReference>
<evidence type="ECO:0000256" key="8">
    <source>
        <dbReference type="ARBA" id="ARBA00023040"/>
    </source>
</evidence>
<dbReference type="CDD" id="cd15947">
    <property type="entry name" value="7tmA_OR2B-like"/>
    <property type="match status" value="1"/>
</dbReference>
<dbReference type="AlphaFoldDB" id="L9KVY9"/>
<keyword evidence="4 13" id="KW-0716">Sensory transduction</keyword>
<evidence type="ECO:0000256" key="3">
    <source>
        <dbReference type="ARBA" id="ARBA00022475"/>
    </source>
</evidence>
<reference evidence="17" key="1">
    <citation type="submission" date="2012-07" db="EMBL/GenBank/DDBJ databases">
        <title>Genome of the Chinese tree shrew, a rising model animal genetically related to primates.</title>
        <authorList>
            <person name="Zhang G."/>
            <person name="Fan Y."/>
            <person name="Yao Y."/>
            <person name="Huang Z."/>
        </authorList>
    </citation>
    <scope>NUCLEOTIDE SEQUENCE [LARGE SCALE GENOMIC DNA]</scope>
</reference>
<evidence type="ECO:0000256" key="11">
    <source>
        <dbReference type="ARBA" id="ARBA00023224"/>
    </source>
</evidence>
<feature type="transmembrane region" description="Helical" evidence="13">
    <location>
        <begin position="60"/>
        <end position="81"/>
    </location>
</feature>
<evidence type="ECO:0000313" key="17">
    <source>
        <dbReference type="Proteomes" id="UP000011518"/>
    </source>
</evidence>
<feature type="compositionally biased region" description="Basic residues" evidence="14">
    <location>
        <begin position="319"/>
        <end position="328"/>
    </location>
</feature>
<keyword evidence="5 12" id="KW-0812">Transmembrane</keyword>
<dbReference type="InterPro" id="IPR000276">
    <property type="entry name" value="GPCR_Rhodpsn"/>
</dbReference>
<evidence type="ECO:0000256" key="13">
    <source>
        <dbReference type="RuleBase" id="RU363047"/>
    </source>
</evidence>
<dbReference type="Pfam" id="PF13853">
    <property type="entry name" value="7tm_4"/>
    <property type="match status" value="1"/>
</dbReference>
<dbReference type="InParanoid" id="L9KVY9"/>
<gene>
    <name evidence="16" type="ORF">TREES_T100007578</name>
</gene>
<organism evidence="16 17">
    <name type="scientific">Tupaia chinensis</name>
    <name type="common">Chinese tree shrew</name>
    <name type="synonym">Tupaia belangeri chinensis</name>
    <dbReference type="NCBI Taxonomy" id="246437"/>
    <lineage>
        <taxon>Eukaryota</taxon>
        <taxon>Metazoa</taxon>
        <taxon>Chordata</taxon>
        <taxon>Craniata</taxon>
        <taxon>Vertebrata</taxon>
        <taxon>Euteleostomi</taxon>
        <taxon>Mammalia</taxon>
        <taxon>Eutheria</taxon>
        <taxon>Euarchontoglires</taxon>
        <taxon>Scandentia</taxon>
        <taxon>Tupaiidae</taxon>
        <taxon>Tupaia</taxon>
    </lineage>
</organism>
<evidence type="ECO:0000256" key="12">
    <source>
        <dbReference type="RuleBase" id="RU000688"/>
    </source>
</evidence>
<evidence type="ECO:0000256" key="1">
    <source>
        <dbReference type="ARBA" id="ARBA00004651"/>
    </source>
</evidence>
<feature type="domain" description="G-protein coupled receptors family 1 profile" evidence="15">
    <location>
        <begin position="41"/>
        <end position="289"/>
    </location>
</feature>
<feature type="region of interest" description="Disordered" evidence="14">
    <location>
        <begin position="298"/>
        <end position="328"/>
    </location>
</feature>